<dbReference type="EMBL" id="JAPMSZ010000001">
    <property type="protein sequence ID" value="KAJ5114415.1"/>
    <property type="molecule type" value="Genomic_DNA"/>
</dbReference>
<evidence type="ECO:0000313" key="2">
    <source>
        <dbReference type="EMBL" id="KAJ5114415.1"/>
    </source>
</evidence>
<comment type="caution">
    <text evidence="2">The sequence shown here is derived from an EMBL/GenBank/DDBJ whole genome shotgun (WGS) entry which is preliminary data.</text>
</comment>
<protein>
    <submittedName>
        <fullName evidence="2">Uncharacterized protein</fullName>
    </submittedName>
</protein>
<sequence>MMPEEGPSLMDRKFLMDSSSDNAAKDHETDTSYSPNLCGLATPNQKDIASSTEL</sequence>
<dbReference type="Proteomes" id="UP001141434">
    <property type="component" value="Unassembled WGS sequence"/>
</dbReference>
<name>A0A9W9G927_9EURO</name>
<keyword evidence="3" id="KW-1185">Reference proteome</keyword>
<accession>A0A9W9G927</accession>
<reference evidence="2" key="2">
    <citation type="journal article" date="2023" name="IMA Fungus">
        <title>Comparative genomic study of the Penicillium genus elucidates a diverse pangenome and 15 lateral gene transfer events.</title>
        <authorList>
            <person name="Petersen C."/>
            <person name="Sorensen T."/>
            <person name="Nielsen M.R."/>
            <person name="Sondergaard T.E."/>
            <person name="Sorensen J.L."/>
            <person name="Fitzpatrick D.A."/>
            <person name="Frisvad J.C."/>
            <person name="Nielsen K.L."/>
        </authorList>
    </citation>
    <scope>NUCLEOTIDE SEQUENCE</scope>
    <source>
        <strain evidence="2">IBT 34128</strain>
    </source>
</reference>
<evidence type="ECO:0000313" key="3">
    <source>
        <dbReference type="Proteomes" id="UP001141434"/>
    </source>
</evidence>
<organism evidence="2 3">
    <name type="scientific">Penicillium alfredii</name>
    <dbReference type="NCBI Taxonomy" id="1506179"/>
    <lineage>
        <taxon>Eukaryota</taxon>
        <taxon>Fungi</taxon>
        <taxon>Dikarya</taxon>
        <taxon>Ascomycota</taxon>
        <taxon>Pezizomycotina</taxon>
        <taxon>Eurotiomycetes</taxon>
        <taxon>Eurotiomycetidae</taxon>
        <taxon>Eurotiales</taxon>
        <taxon>Aspergillaceae</taxon>
        <taxon>Penicillium</taxon>
    </lineage>
</organism>
<dbReference type="GeneID" id="81389926"/>
<gene>
    <name evidence="2" type="ORF">NUU61_000174</name>
</gene>
<feature type="region of interest" description="Disordered" evidence="1">
    <location>
        <begin position="1"/>
        <end position="54"/>
    </location>
</feature>
<feature type="compositionally biased region" description="Polar residues" evidence="1">
    <location>
        <begin position="42"/>
        <end position="54"/>
    </location>
</feature>
<dbReference type="AlphaFoldDB" id="A0A9W9G927"/>
<reference evidence="2" key="1">
    <citation type="submission" date="2022-11" db="EMBL/GenBank/DDBJ databases">
        <authorList>
            <person name="Petersen C."/>
        </authorList>
    </citation>
    <scope>NUCLEOTIDE SEQUENCE</scope>
    <source>
        <strain evidence="2">IBT 34128</strain>
    </source>
</reference>
<evidence type="ECO:0000256" key="1">
    <source>
        <dbReference type="SAM" id="MobiDB-lite"/>
    </source>
</evidence>
<proteinExistence type="predicted"/>
<dbReference type="RefSeq" id="XP_056515608.1">
    <property type="nucleotide sequence ID" value="XM_056650758.1"/>
</dbReference>